<dbReference type="RefSeq" id="XP_007681062.1">
    <property type="nucleotide sequence ID" value="XM_007682872.1"/>
</dbReference>
<dbReference type="Gene3D" id="3.30.60.190">
    <property type="match status" value="1"/>
</dbReference>
<dbReference type="GO" id="GO:0005634">
    <property type="term" value="C:nucleus"/>
    <property type="evidence" value="ECO:0007669"/>
    <property type="project" value="TreeGrafter"/>
</dbReference>
<keyword evidence="17" id="KW-1185">Reference proteome</keyword>
<evidence type="ECO:0000256" key="4">
    <source>
        <dbReference type="ARBA" id="ARBA00022723"/>
    </source>
</evidence>
<comment type="function">
    <text evidence="8">Required for box C/D snoRNAs accumulation involved in snoRNA processing, snoRNA transport to the nucleolus and ribosome biogenesis.</text>
</comment>
<dbReference type="FunFam" id="3.30.60.190:FF:000001">
    <property type="entry name" value="box C/D snoRNA protein 1"/>
    <property type="match status" value="1"/>
</dbReference>
<protein>
    <recommendedName>
        <fullName evidence="11">Box C/D snoRNA protein 1</fullName>
    </recommendedName>
    <alternativeName>
        <fullName evidence="12">Zinc finger HIT domain-containing protein 6</fullName>
    </alternativeName>
</protein>
<feature type="region of interest" description="Disordered" evidence="14">
    <location>
        <begin position="337"/>
        <end position="358"/>
    </location>
</feature>
<comment type="subunit">
    <text evidence="10">Interacts with FBL, SNU13, NOP58, NUFIP1, RUVBL1, RUVBL2 and TAF9. Interacts (via HIT-type zinc finger) with the RUVBL1/RUVBL2 complex in the presence of ADP.</text>
</comment>
<gene>
    <name evidence="16" type="ORF">BAUCODRAFT_79558</name>
</gene>
<evidence type="ECO:0000256" key="10">
    <source>
        <dbReference type="ARBA" id="ARBA00061949"/>
    </source>
</evidence>
<accession>M2M5J3</accession>
<reference evidence="16 17" key="1">
    <citation type="journal article" date="2012" name="PLoS Pathog.">
        <title>Diverse lifestyles and strategies of plant pathogenesis encoded in the genomes of eighteen Dothideomycetes fungi.</title>
        <authorList>
            <person name="Ohm R.A."/>
            <person name="Feau N."/>
            <person name="Henrissat B."/>
            <person name="Schoch C.L."/>
            <person name="Horwitz B.A."/>
            <person name="Barry K.W."/>
            <person name="Condon B.J."/>
            <person name="Copeland A.C."/>
            <person name="Dhillon B."/>
            <person name="Glaser F."/>
            <person name="Hesse C.N."/>
            <person name="Kosti I."/>
            <person name="LaButti K."/>
            <person name="Lindquist E.A."/>
            <person name="Lucas S."/>
            <person name="Salamov A.A."/>
            <person name="Bradshaw R.E."/>
            <person name="Ciuffetti L."/>
            <person name="Hamelin R.C."/>
            <person name="Kema G.H.J."/>
            <person name="Lawrence C."/>
            <person name="Scott J.A."/>
            <person name="Spatafora J.W."/>
            <person name="Turgeon B.G."/>
            <person name="de Wit P.J.G.M."/>
            <person name="Zhong S."/>
            <person name="Goodwin S.B."/>
            <person name="Grigoriev I.V."/>
        </authorList>
    </citation>
    <scope>NUCLEOTIDE SEQUENCE [LARGE SCALE GENOMIC DNA]</scope>
    <source>
        <strain evidence="16 17">UAMH 10762</strain>
    </source>
</reference>
<name>M2M5J3_BAUPA</name>
<evidence type="ECO:0000256" key="5">
    <source>
        <dbReference type="ARBA" id="ARBA00022771"/>
    </source>
</evidence>
<dbReference type="InterPro" id="IPR057721">
    <property type="entry name" value="BCD1_alpha/beta"/>
</dbReference>
<dbReference type="CDD" id="cd23023">
    <property type="entry name" value="zf-HIT_BCD1"/>
    <property type="match status" value="1"/>
</dbReference>
<sequence length="381" mass="42276">MADHAMLSELCSVCYTEKPKYRCPRCSIQTCSLPCYKKHQQRASCNGKRDPAAYLRKSQWATPTGLDLDFNYLKNIENRITSAGHYVQDRGIESGHASHPTATGNRFQQYLDKYNITVRRAPKGMSRERANTSRATKGHDALWSVEWILGAEQRNLLHDCAESDTIASLYKSLVMSEARKRGENAQSQRSKKRKRAQASEASSQPQASSSNAQPRNGDFENTSGVTEACDEPATERKLLEDLNETAPTTRPDVSGGAGESKHVADDLHFYLLKPGSSSGIRALIPLQSADTLTRCLTNRTVLEYPTIYVMPDRPDSLPEGFIQDDDDWTMPKTERYAAEGDAHSNGMTGSKGKLRVDGKDSTVDYADAQSILDMLKRDVSA</sequence>
<keyword evidence="4" id="KW-0479">Metal-binding</keyword>
<evidence type="ECO:0000256" key="7">
    <source>
        <dbReference type="ARBA" id="ARBA00022843"/>
    </source>
</evidence>
<evidence type="ECO:0000256" key="8">
    <source>
        <dbReference type="ARBA" id="ARBA00049598"/>
    </source>
</evidence>
<keyword evidence="2" id="KW-0690">Ribosome biogenesis</keyword>
<organism evidence="16 17">
    <name type="scientific">Baudoinia panamericana (strain UAMH 10762)</name>
    <name type="common">Angels' share fungus</name>
    <name type="synonym">Baudoinia compniacensis (strain UAMH 10762)</name>
    <dbReference type="NCBI Taxonomy" id="717646"/>
    <lineage>
        <taxon>Eukaryota</taxon>
        <taxon>Fungi</taxon>
        <taxon>Dikarya</taxon>
        <taxon>Ascomycota</taxon>
        <taxon>Pezizomycotina</taxon>
        <taxon>Dothideomycetes</taxon>
        <taxon>Dothideomycetidae</taxon>
        <taxon>Mycosphaerellales</taxon>
        <taxon>Teratosphaeriaceae</taxon>
        <taxon>Baudoinia</taxon>
    </lineage>
</organism>
<evidence type="ECO:0000313" key="16">
    <source>
        <dbReference type="EMBL" id="EMC91896.1"/>
    </source>
</evidence>
<dbReference type="Proteomes" id="UP000011761">
    <property type="component" value="Unassembled WGS sequence"/>
</dbReference>
<evidence type="ECO:0000256" key="6">
    <source>
        <dbReference type="ARBA" id="ARBA00022833"/>
    </source>
</evidence>
<evidence type="ECO:0000256" key="13">
    <source>
        <dbReference type="PROSITE-ProRule" id="PRU00453"/>
    </source>
</evidence>
<evidence type="ECO:0000259" key="15">
    <source>
        <dbReference type="PROSITE" id="PS51083"/>
    </source>
</evidence>
<evidence type="ECO:0000256" key="9">
    <source>
        <dbReference type="ARBA" id="ARBA00049654"/>
    </source>
</evidence>
<evidence type="ECO:0000256" key="1">
    <source>
        <dbReference type="ARBA" id="ARBA00022499"/>
    </source>
</evidence>
<dbReference type="KEGG" id="bcom:BAUCODRAFT_79558"/>
<proteinExistence type="inferred from homology"/>
<dbReference type="GO" id="GO:0000492">
    <property type="term" value="P:box C/D snoRNP assembly"/>
    <property type="evidence" value="ECO:0007669"/>
    <property type="project" value="TreeGrafter"/>
</dbReference>
<evidence type="ECO:0000256" key="11">
    <source>
        <dbReference type="ARBA" id="ARBA00068630"/>
    </source>
</evidence>
<feature type="domain" description="HIT-type" evidence="15">
    <location>
        <begin position="11"/>
        <end position="45"/>
    </location>
</feature>
<dbReference type="GeneID" id="19117270"/>
<keyword evidence="3" id="KW-0597">Phosphoprotein</keyword>
<dbReference type="OMA" id="HKRLAWT"/>
<dbReference type="HOGENOM" id="CLU_025524_5_1_1"/>
<keyword evidence="5 13" id="KW-0863">Zinc-finger</keyword>
<feature type="region of interest" description="Disordered" evidence="14">
    <location>
        <begin position="241"/>
        <end position="260"/>
    </location>
</feature>
<dbReference type="Pfam" id="PF25790">
    <property type="entry name" value="BCD1"/>
    <property type="match status" value="1"/>
</dbReference>
<keyword evidence="1" id="KW-1017">Isopeptide bond</keyword>
<dbReference type="OrthoDB" id="272357at2759"/>
<dbReference type="eggNOG" id="KOG2858">
    <property type="taxonomic scope" value="Eukaryota"/>
</dbReference>
<evidence type="ECO:0000256" key="2">
    <source>
        <dbReference type="ARBA" id="ARBA00022517"/>
    </source>
</evidence>
<dbReference type="PANTHER" id="PTHR13483:SF11">
    <property type="entry name" value="ZINC FINGER HIT DOMAIN-CONTAINING PROTEIN 3"/>
    <property type="match status" value="1"/>
</dbReference>
<evidence type="ECO:0000256" key="12">
    <source>
        <dbReference type="ARBA" id="ARBA00077531"/>
    </source>
</evidence>
<dbReference type="Pfam" id="PF04438">
    <property type="entry name" value="zf-HIT"/>
    <property type="match status" value="1"/>
</dbReference>
<evidence type="ECO:0000256" key="3">
    <source>
        <dbReference type="ARBA" id="ARBA00022553"/>
    </source>
</evidence>
<feature type="compositionally biased region" description="Low complexity" evidence="14">
    <location>
        <begin position="198"/>
        <end position="213"/>
    </location>
</feature>
<comment type="similarity">
    <text evidence="9">Belongs to the BCD1 family.</text>
</comment>
<evidence type="ECO:0000256" key="14">
    <source>
        <dbReference type="SAM" id="MobiDB-lite"/>
    </source>
</evidence>
<dbReference type="GO" id="GO:0048254">
    <property type="term" value="P:snoRNA localization"/>
    <property type="evidence" value="ECO:0007669"/>
    <property type="project" value="TreeGrafter"/>
</dbReference>
<feature type="region of interest" description="Disordered" evidence="14">
    <location>
        <begin position="179"/>
        <end position="230"/>
    </location>
</feature>
<keyword evidence="7" id="KW-0832">Ubl conjugation</keyword>
<dbReference type="GO" id="GO:0000463">
    <property type="term" value="P:maturation of LSU-rRNA from tricistronic rRNA transcript (SSU-rRNA, 5.8S rRNA, LSU-rRNA)"/>
    <property type="evidence" value="ECO:0007669"/>
    <property type="project" value="TreeGrafter"/>
</dbReference>
<keyword evidence="6" id="KW-0862">Zinc</keyword>
<dbReference type="EMBL" id="KB445563">
    <property type="protein sequence ID" value="EMC91896.1"/>
    <property type="molecule type" value="Genomic_DNA"/>
</dbReference>
<dbReference type="AlphaFoldDB" id="M2M5J3"/>
<dbReference type="GO" id="GO:0008270">
    <property type="term" value="F:zinc ion binding"/>
    <property type="evidence" value="ECO:0007669"/>
    <property type="project" value="UniProtKB-UniRule"/>
</dbReference>
<dbReference type="PANTHER" id="PTHR13483">
    <property type="entry name" value="BOX C_D SNORNA PROTEIN 1-RELATED"/>
    <property type="match status" value="1"/>
</dbReference>
<dbReference type="GO" id="GO:0070761">
    <property type="term" value="C:pre-snoRNP complex"/>
    <property type="evidence" value="ECO:0007669"/>
    <property type="project" value="TreeGrafter"/>
</dbReference>
<dbReference type="InterPro" id="IPR051639">
    <property type="entry name" value="BCD1"/>
</dbReference>
<dbReference type="SUPFAM" id="SSF144232">
    <property type="entry name" value="HIT/MYND zinc finger-like"/>
    <property type="match status" value="1"/>
</dbReference>
<dbReference type="PROSITE" id="PS51083">
    <property type="entry name" value="ZF_HIT"/>
    <property type="match status" value="1"/>
</dbReference>
<dbReference type="STRING" id="717646.M2M5J3"/>
<evidence type="ECO:0000313" key="17">
    <source>
        <dbReference type="Proteomes" id="UP000011761"/>
    </source>
</evidence>
<dbReference type="InterPro" id="IPR007529">
    <property type="entry name" value="Znf_HIT"/>
</dbReference>